<accession>A0A317TBA2</accession>
<evidence type="ECO:0000313" key="3">
    <source>
        <dbReference type="EMBL" id="PWW83267.1"/>
    </source>
</evidence>
<dbReference type="InterPro" id="IPR050345">
    <property type="entry name" value="Aliph_Amidase/BUP"/>
</dbReference>
<feature type="domain" description="CN hydrolase" evidence="2">
    <location>
        <begin position="4"/>
        <end position="242"/>
    </location>
</feature>
<dbReference type="OrthoDB" id="9811121at2"/>
<evidence type="ECO:0000259" key="2">
    <source>
        <dbReference type="PROSITE" id="PS50263"/>
    </source>
</evidence>
<dbReference type="InterPro" id="IPR003010">
    <property type="entry name" value="C-N_Hydrolase"/>
</dbReference>
<name>A0A317TBA2_9CHLB</name>
<dbReference type="Gene3D" id="3.60.110.10">
    <property type="entry name" value="Carbon-nitrogen hydrolase"/>
    <property type="match status" value="2"/>
</dbReference>
<dbReference type="EMBL" id="PDNZ01000001">
    <property type="protein sequence ID" value="PWW83267.1"/>
    <property type="molecule type" value="Genomic_DNA"/>
</dbReference>
<dbReference type="Pfam" id="PF00795">
    <property type="entry name" value="CN_hydrolase"/>
    <property type="match status" value="1"/>
</dbReference>
<dbReference type="PANTHER" id="PTHR43674:SF16">
    <property type="entry name" value="CARBON-NITROGEN FAMILY, PUTATIVE (AFU_ORTHOLOGUE AFUA_5G02350)-RELATED"/>
    <property type="match status" value="1"/>
</dbReference>
<keyword evidence="4" id="KW-1185">Reference proteome</keyword>
<evidence type="ECO:0000256" key="1">
    <source>
        <dbReference type="ARBA" id="ARBA00022801"/>
    </source>
</evidence>
<dbReference type="InterPro" id="IPR036526">
    <property type="entry name" value="C-N_Hydrolase_sf"/>
</dbReference>
<proteinExistence type="predicted"/>
<dbReference type="AlphaFoldDB" id="A0A317TBA2"/>
<dbReference type="GO" id="GO:0016811">
    <property type="term" value="F:hydrolase activity, acting on carbon-nitrogen (but not peptide) bonds, in linear amides"/>
    <property type="evidence" value="ECO:0007669"/>
    <property type="project" value="TreeGrafter"/>
</dbReference>
<comment type="caution">
    <text evidence="3">The sequence shown here is derived from an EMBL/GenBank/DDBJ whole genome shotgun (WGS) entry which is preliminary data.</text>
</comment>
<gene>
    <name evidence="3" type="ORF">CR164_01545</name>
</gene>
<dbReference type="CDD" id="cd07197">
    <property type="entry name" value="nitrilase"/>
    <property type="match status" value="1"/>
</dbReference>
<evidence type="ECO:0000313" key="4">
    <source>
        <dbReference type="Proteomes" id="UP000246278"/>
    </source>
</evidence>
<protein>
    <submittedName>
        <fullName evidence="3">Carbon-nitrogen hydrolase</fullName>
    </submittedName>
</protein>
<dbReference type="PANTHER" id="PTHR43674">
    <property type="entry name" value="NITRILASE C965.09-RELATED"/>
    <property type="match status" value="1"/>
</dbReference>
<dbReference type="Proteomes" id="UP000246278">
    <property type="component" value="Unassembled WGS sequence"/>
</dbReference>
<sequence>MERLKLALVHLDVVHGEAERNRDELVLFNERAAENGARIIVNTELAVSGYSFGSRDEIACLVESQEGSTVTALRQVASRYGCFIVLGYPEKDERTDIYYNAAAVIGPDGALLLNYRKVTAEVRWACAGTSFQRNSFETPWGRVGVLICSDTYYGAIPRMSSLNGVDLLLVPANWPGGSLDPRELWQVRAKENGFFLAACNRSGKDKTMSCEDAYSCIYGPDGTKILESCSCTSDIFFADLPLEGGKLPSCRETQLRSREPSLYTPMYLDMRYAADLTSYYKLPEAAKMSVASRSFPAEELFTGDRLEETVDAYSGEKTALLVLPAGIAGDNEDVLNRLALAARKSQVNVCTGVVSEKDGSTVIAFAEKNGNLSLRSKKYGQHCFIDLDNARIALAFKDELYHPEMVIACAKQGCDLIVCSASCLNDHDQRVLGARSIEQTGLAVSGNNRAFICQPPEGHYRWAEVSSKNGEGCSVTLDIERLRQKTFYDRLDYGLLLGKQ</sequence>
<organism evidence="3 4">
    <name type="scientific">Prosthecochloris marina</name>
    <dbReference type="NCBI Taxonomy" id="2017681"/>
    <lineage>
        <taxon>Bacteria</taxon>
        <taxon>Pseudomonadati</taxon>
        <taxon>Chlorobiota</taxon>
        <taxon>Chlorobiia</taxon>
        <taxon>Chlorobiales</taxon>
        <taxon>Chlorobiaceae</taxon>
        <taxon>Prosthecochloris</taxon>
    </lineage>
</organism>
<dbReference type="SUPFAM" id="SSF56317">
    <property type="entry name" value="Carbon-nitrogen hydrolase"/>
    <property type="match status" value="2"/>
</dbReference>
<reference evidence="4" key="1">
    <citation type="submission" date="2017-10" db="EMBL/GenBank/DDBJ databases">
        <authorList>
            <person name="Gaisin V.A."/>
            <person name="Rysina M.S."/>
            <person name="Grouzdev D.S."/>
        </authorList>
    </citation>
    <scope>NUCLEOTIDE SEQUENCE [LARGE SCALE GENOMIC DNA]</scope>
    <source>
        <strain evidence="4">V1</strain>
    </source>
</reference>
<dbReference type="RefSeq" id="WP_110022147.1">
    <property type="nucleotide sequence ID" value="NZ_PDNZ01000001.1"/>
</dbReference>
<keyword evidence="1 3" id="KW-0378">Hydrolase</keyword>
<dbReference type="PROSITE" id="PS50263">
    <property type="entry name" value="CN_HYDROLASE"/>
    <property type="match status" value="1"/>
</dbReference>